<reference evidence="15 16" key="4">
    <citation type="journal article" date="2011" name="BMC Genomics">
        <title>RNA-Seq improves annotation of protein-coding genes in the cucumber genome.</title>
        <authorList>
            <person name="Li Z."/>
            <person name="Zhang Z."/>
            <person name="Yan P."/>
            <person name="Huang S."/>
            <person name="Fei Z."/>
            <person name="Lin K."/>
        </authorList>
    </citation>
    <scope>NUCLEOTIDE SEQUENCE [LARGE SCALE GENOMIC DNA]</scope>
    <source>
        <strain evidence="16">cv. 9930</strain>
    </source>
</reference>
<dbReference type="InterPro" id="IPR050651">
    <property type="entry name" value="Plant_Cytochrome_P450_Monoox"/>
</dbReference>
<evidence type="ECO:0008006" key="17">
    <source>
        <dbReference type="Google" id="ProtNLM"/>
    </source>
</evidence>
<dbReference type="PRINTS" id="PR00385">
    <property type="entry name" value="P450"/>
</dbReference>
<dbReference type="GO" id="GO:0004497">
    <property type="term" value="F:monooxygenase activity"/>
    <property type="evidence" value="ECO:0000318"/>
    <property type="project" value="GO_Central"/>
</dbReference>
<comment type="similarity">
    <text evidence="3 13">Belongs to the cytochrome P450 family.</text>
</comment>
<feature type="transmembrane region" description="Helical" evidence="14">
    <location>
        <begin position="6"/>
        <end position="25"/>
    </location>
</feature>
<dbReference type="Gene3D" id="1.10.630.10">
    <property type="entry name" value="Cytochrome P450"/>
    <property type="match status" value="1"/>
</dbReference>
<dbReference type="PROSITE" id="PS00086">
    <property type="entry name" value="CYTOCHROME_P450"/>
    <property type="match status" value="1"/>
</dbReference>
<evidence type="ECO:0000313" key="15">
    <source>
        <dbReference type="EMBL" id="KGN59913.1"/>
    </source>
</evidence>
<evidence type="ECO:0000256" key="1">
    <source>
        <dbReference type="ARBA" id="ARBA00001971"/>
    </source>
</evidence>
<dbReference type="InterPro" id="IPR002401">
    <property type="entry name" value="Cyt_P450_E_grp-I"/>
</dbReference>
<dbReference type="SMR" id="A0A0A0LDQ2"/>
<evidence type="ECO:0000256" key="12">
    <source>
        <dbReference type="PIRSR" id="PIRSR602401-1"/>
    </source>
</evidence>
<keyword evidence="11 14" id="KW-0472">Membrane</keyword>
<comment type="cofactor">
    <cofactor evidence="1 12">
        <name>heme</name>
        <dbReference type="ChEBI" id="CHEBI:30413"/>
    </cofactor>
</comment>
<dbReference type="FunFam" id="1.10.630.10:FF:000026">
    <property type="entry name" value="Cytochrome P450 82C4"/>
    <property type="match status" value="1"/>
</dbReference>
<evidence type="ECO:0000256" key="11">
    <source>
        <dbReference type="ARBA" id="ARBA00023136"/>
    </source>
</evidence>
<dbReference type="GO" id="GO:0016705">
    <property type="term" value="F:oxidoreductase activity, acting on paired donors, with incorporation or reduction of molecular oxygen"/>
    <property type="evidence" value="ECO:0007669"/>
    <property type="project" value="InterPro"/>
</dbReference>
<dbReference type="PANTHER" id="PTHR47947">
    <property type="entry name" value="CYTOCHROME P450 82C3-RELATED"/>
    <property type="match status" value="1"/>
</dbReference>
<dbReference type="GO" id="GO:0005506">
    <property type="term" value="F:iron ion binding"/>
    <property type="evidence" value="ECO:0007669"/>
    <property type="project" value="InterPro"/>
</dbReference>
<evidence type="ECO:0000256" key="7">
    <source>
        <dbReference type="ARBA" id="ARBA00022989"/>
    </source>
</evidence>
<dbReference type="Proteomes" id="UP000029981">
    <property type="component" value="Chromosome 3"/>
</dbReference>
<dbReference type="KEGG" id="csv:101208575"/>
<proteinExistence type="inferred from homology"/>
<keyword evidence="6 12" id="KW-0479">Metal-binding</keyword>
<evidence type="ECO:0000256" key="9">
    <source>
        <dbReference type="ARBA" id="ARBA00023004"/>
    </source>
</evidence>
<sequence>MEQPSHAVAGVIFALAFIIYLLFIMSRRSVAHPKRLPPEPDGAWPVIGHLHLLNASEPIHITLAKMADVYGPIFTFRFGTKRALIVSNWEIAKECFTTNDRIFASRPKQLASKLLAYDYAMMAFSPYNPHWRYVRKLAMLGLFTNQRIEQLEHVRVVEVHSWMKELYDLYWLKNNNNKSEKVVVEMKKWFVDITLNTMFKMVIGKRFSTAFDDHVSREKCRKALGGFFEFFMKFIPSESFLFLSWLDLGGHEKAMKKSAQILDEVFHKFLQQHRERRDYYSNGQMEEKDFMDVMISSVEDDDGEQLNYDADTIIKATCLNVILGGFDTTAVTMSWALSLLLNNENALKKAQHELDEQVGRERQVKETDLKNLPYLQAIVKETLRLHPPGPLLVPRESIEDCTIGSYHIPKGTRLIVNAQKLQKDPHVWDDPCEFRPERFITNQKNFDVRGQNPQLIPFGNGRRICPAISFALQMIHLTLANLLHGFKIGRPSQELVDMEESCGLASGRKAPLKVVLTPQLPAYAYE</sequence>
<evidence type="ECO:0000256" key="3">
    <source>
        <dbReference type="ARBA" id="ARBA00010617"/>
    </source>
</evidence>
<dbReference type="STRING" id="3659.A0A0A0LDQ2"/>
<evidence type="ECO:0000256" key="10">
    <source>
        <dbReference type="ARBA" id="ARBA00023033"/>
    </source>
</evidence>
<protein>
    <recommendedName>
        <fullName evidence="17">Cytochrome P450</fullName>
    </recommendedName>
</protein>
<keyword evidence="9 12" id="KW-0408">Iron</keyword>
<gene>
    <name evidence="15" type="ORF">Csa_3G852620</name>
</gene>
<keyword evidence="4 12" id="KW-0349">Heme</keyword>
<evidence type="ECO:0000313" key="16">
    <source>
        <dbReference type="Proteomes" id="UP000029981"/>
    </source>
</evidence>
<comment type="subcellular location">
    <subcellularLocation>
        <location evidence="2">Membrane</location>
    </subcellularLocation>
</comment>
<evidence type="ECO:0000256" key="4">
    <source>
        <dbReference type="ARBA" id="ARBA00022617"/>
    </source>
</evidence>
<dbReference type="OMA" id="NASEPIH"/>
<dbReference type="InterPro" id="IPR017972">
    <property type="entry name" value="Cyt_P450_CS"/>
</dbReference>
<evidence type="ECO:0000256" key="13">
    <source>
        <dbReference type="RuleBase" id="RU000461"/>
    </source>
</evidence>
<keyword evidence="10 13" id="KW-0503">Monooxygenase</keyword>
<evidence type="ECO:0000256" key="5">
    <source>
        <dbReference type="ARBA" id="ARBA00022692"/>
    </source>
</evidence>
<organism evidence="15 16">
    <name type="scientific">Cucumis sativus</name>
    <name type="common">Cucumber</name>
    <dbReference type="NCBI Taxonomy" id="3659"/>
    <lineage>
        <taxon>Eukaryota</taxon>
        <taxon>Viridiplantae</taxon>
        <taxon>Streptophyta</taxon>
        <taxon>Embryophyta</taxon>
        <taxon>Tracheophyta</taxon>
        <taxon>Spermatophyta</taxon>
        <taxon>Magnoliopsida</taxon>
        <taxon>eudicotyledons</taxon>
        <taxon>Gunneridae</taxon>
        <taxon>Pentapetalae</taxon>
        <taxon>rosids</taxon>
        <taxon>fabids</taxon>
        <taxon>Cucurbitales</taxon>
        <taxon>Cucurbitaceae</taxon>
        <taxon>Benincaseae</taxon>
        <taxon>Cucumis</taxon>
    </lineage>
</organism>
<dbReference type="Gramene" id="KGN59913">
    <property type="protein sequence ID" value="KGN59913"/>
    <property type="gene ID" value="Csa_3G852620"/>
</dbReference>
<dbReference type="Pfam" id="PF00067">
    <property type="entry name" value="p450"/>
    <property type="match status" value="1"/>
</dbReference>
<keyword evidence="8 13" id="KW-0560">Oxidoreductase</keyword>
<name>A0A0A0LDQ2_CUCSA</name>
<dbReference type="PRINTS" id="PR00463">
    <property type="entry name" value="EP450I"/>
</dbReference>
<feature type="binding site" description="axial binding residue" evidence="12">
    <location>
        <position position="465"/>
    </location>
    <ligand>
        <name>heme</name>
        <dbReference type="ChEBI" id="CHEBI:30413"/>
    </ligand>
    <ligandPart>
        <name>Fe</name>
        <dbReference type="ChEBI" id="CHEBI:18248"/>
    </ligandPart>
</feature>
<keyword evidence="16" id="KW-1185">Reference proteome</keyword>
<reference evidence="15 16" key="2">
    <citation type="journal article" date="2009" name="PLoS ONE">
        <title>An integrated genetic and cytogenetic map of the cucumber genome.</title>
        <authorList>
            <person name="Ren Y."/>
            <person name="Zhang Z."/>
            <person name="Liu J."/>
            <person name="Staub J.E."/>
            <person name="Han Y."/>
            <person name="Cheng Z."/>
            <person name="Li X."/>
            <person name="Lu J."/>
            <person name="Miao H."/>
            <person name="Kang H."/>
            <person name="Xie B."/>
            <person name="Gu X."/>
            <person name="Wang X."/>
            <person name="Du Y."/>
            <person name="Jin W."/>
            <person name="Huang S."/>
        </authorList>
    </citation>
    <scope>NUCLEOTIDE SEQUENCE [LARGE SCALE GENOMIC DNA]</scope>
    <source>
        <strain evidence="16">cv. 9930</strain>
    </source>
</reference>
<accession>A0A0A0LDQ2</accession>
<evidence type="ECO:0000256" key="2">
    <source>
        <dbReference type="ARBA" id="ARBA00004370"/>
    </source>
</evidence>
<keyword evidence="5 14" id="KW-0812">Transmembrane</keyword>
<dbReference type="GO" id="GO:0020037">
    <property type="term" value="F:heme binding"/>
    <property type="evidence" value="ECO:0007669"/>
    <property type="project" value="InterPro"/>
</dbReference>
<evidence type="ECO:0000256" key="8">
    <source>
        <dbReference type="ARBA" id="ARBA00023002"/>
    </source>
</evidence>
<evidence type="ECO:0000256" key="14">
    <source>
        <dbReference type="SAM" id="Phobius"/>
    </source>
</evidence>
<dbReference type="SUPFAM" id="SSF48264">
    <property type="entry name" value="Cytochrome P450"/>
    <property type="match status" value="1"/>
</dbReference>
<dbReference type="OrthoDB" id="2789670at2759"/>
<dbReference type="InterPro" id="IPR036396">
    <property type="entry name" value="Cyt_P450_sf"/>
</dbReference>
<keyword evidence="7 14" id="KW-1133">Transmembrane helix</keyword>
<dbReference type="eggNOG" id="KOG0156">
    <property type="taxonomic scope" value="Eukaryota"/>
</dbReference>
<evidence type="ECO:0000256" key="6">
    <source>
        <dbReference type="ARBA" id="ARBA00022723"/>
    </source>
</evidence>
<reference evidence="15 16" key="1">
    <citation type="journal article" date="2009" name="Nat. Genet.">
        <title>The genome of the cucumber, Cucumis sativus L.</title>
        <authorList>
            <person name="Huang S."/>
            <person name="Li R."/>
            <person name="Zhang Z."/>
            <person name="Li L."/>
            <person name="Gu X."/>
            <person name="Fan W."/>
            <person name="Lucas W.J."/>
            <person name="Wang X."/>
            <person name="Xie B."/>
            <person name="Ni P."/>
            <person name="Ren Y."/>
            <person name="Zhu H."/>
            <person name="Li J."/>
            <person name="Lin K."/>
            <person name="Jin W."/>
            <person name="Fei Z."/>
            <person name="Li G."/>
            <person name="Staub J."/>
            <person name="Kilian A."/>
            <person name="van der Vossen E.A."/>
            <person name="Wu Y."/>
            <person name="Guo J."/>
            <person name="He J."/>
            <person name="Jia Z."/>
            <person name="Ren Y."/>
            <person name="Tian G."/>
            <person name="Lu Y."/>
            <person name="Ruan J."/>
            <person name="Qian W."/>
            <person name="Wang M."/>
            <person name="Huang Q."/>
            <person name="Li B."/>
            <person name="Xuan Z."/>
            <person name="Cao J."/>
            <person name="Asan"/>
            <person name="Wu Z."/>
            <person name="Zhang J."/>
            <person name="Cai Q."/>
            <person name="Bai Y."/>
            <person name="Zhao B."/>
            <person name="Han Y."/>
            <person name="Li Y."/>
            <person name="Li X."/>
            <person name="Wang S."/>
            <person name="Shi Q."/>
            <person name="Liu S."/>
            <person name="Cho W.K."/>
            <person name="Kim J.Y."/>
            <person name="Xu Y."/>
            <person name="Heller-Uszynska K."/>
            <person name="Miao H."/>
            <person name="Cheng Z."/>
            <person name="Zhang S."/>
            <person name="Wu J."/>
            <person name="Yang Y."/>
            <person name="Kang H."/>
            <person name="Li M."/>
            <person name="Liang H."/>
            <person name="Ren X."/>
            <person name="Shi Z."/>
            <person name="Wen M."/>
            <person name="Jian M."/>
            <person name="Yang H."/>
            <person name="Zhang G."/>
            <person name="Yang Z."/>
            <person name="Chen R."/>
            <person name="Liu S."/>
            <person name="Li J."/>
            <person name="Ma L."/>
            <person name="Liu H."/>
            <person name="Zhou Y."/>
            <person name="Zhao J."/>
            <person name="Fang X."/>
            <person name="Li G."/>
            <person name="Fang L."/>
            <person name="Li Y."/>
            <person name="Liu D."/>
            <person name="Zheng H."/>
            <person name="Zhang Y."/>
            <person name="Qin N."/>
            <person name="Li Z."/>
            <person name="Yang G."/>
            <person name="Yang S."/>
            <person name="Bolund L."/>
            <person name="Kristiansen K."/>
            <person name="Zheng H."/>
            <person name="Li S."/>
            <person name="Zhang X."/>
            <person name="Yang H."/>
            <person name="Wang J."/>
            <person name="Sun R."/>
            <person name="Zhang B."/>
            <person name="Jiang S."/>
            <person name="Wang J."/>
            <person name="Du Y."/>
            <person name="Li S."/>
        </authorList>
    </citation>
    <scope>NUCLEOTIDE SEQUENCE [LARGE SCALE GENOMIC DNA]</scope>
    <source>
        <strain evidence="16">cv. 9930</strain>
    </source>
</reference>
<dbReference type="AlphaFoldDB" id="A0A0A0LDQ2"/>
<reference evidence="15 16" key="3">
    <citation type="journal article" date="2010" name="BMC Genomics">
        <title>Transcriptome sequencing and comparative analysis of cucumber flowers with different sex types.</title>
        <authorList>
            <person name="Guo S."/>
            <person name="Zheng Y."/>
            <person name="Joung J.G."/>
            <person name="Liu S."/>
            <person name="Zhang Z."/>
            <person name="Crasta O.R."/>
            <person name="Sobral B.W."/>
            <person name="Xu Y."/>
            <person name="Huang S."/>
            <person name="Fei Z."/>
        </authorList>
    </citation>
    <scope>NUCLEOTIDE SEQUENCE [LARGE SCALE GENOMIC DNA]</scope>
    <source>
        <strain evidence="16">cv. 9930</strain>
    </source>
</reference>
<dbReference type="GO" id="GO:0016020">
    <property type="term" value="C:membrane"/>
    <property type="evidence" value="ECO:0007669"/>
    <property type="project" value="UniProtKB-SubCell"/>
</dbReference>
<dbReference type="InterPro" id="IPR001128">
    <property type="entry name" value="Cyt_P450"/>
</dbReference>
<dbReference type="EMBL" id="CM002924">
    <property type="protein sequence ID" value="KGN59913.1"/>
    <property type="molecule type" value="Genomic_DNA"/>
</dbReference>
<dbReference type="PANTHER" id="PTHR47947:SF26">
    <property type="entry name" value="CYTOCHROME P450"/>
    <property type="match status" value="1"/>
</dbReference>